<protein>
    <submittedName>
        <fullName evidence="1">Uncharacterized protein</fullName>
    </submittedName>
</protein>
<dbReference type="Proteomes" id="UP000239388">
    <property type="component" value="Unassembled WGS sequence"/>
</dbReference>
<dbReference type="EMBL" id="PUIB01000024">
    <property type="protein sequence ID" value="PQO28798.1"/>
    <property type="molecule type" value="Genomic_DNA"/>
</dbReference>
<gene>
    <name evidence="1" type="ORF">C5Y98_23765</name>
</gene>
<comment type="caution">
    <text evidence="1">The sequence shown here is derived from an EMBL/GenBank/DDBJ whole genome shotgun (WGS) entry which is preliminary data.</text>
</comment>
<evidence type="ECO:0000313" key="2">
    <source>
        <dbReference type="Proteomes" id="UP000239388"/>
    </source>
</evidence>
<dbReference type="AlphaFoldDB" id="A0A2S8F9F5"/>
<accession>A0A2S8F9F5</accession>
<reference evidence="1 2" key="1">
    <citation type="submission" date="2018-02" db="EMBL/GenBank/DDBJ databases">
        <title>Comparative genomes isolates from brazilian mangrove.</title>
        <authorList>
            <person name="Araujo J.E."/>
            <person name="Taketani R.G."/>
            <person name="Silva M.C.P."/>
            <person name="Loureco M.V."/>
            <person name="Andreote F.D."/>
        </authorList>
    </citation>
    <scope>NUCLEOTIDE SEQUENCE [LARGE SCALE GENOMIC DNA]</scope>
    <source>
        <strain evidence="1 2">NAP PRIS-MGV</strain>
    </source>
</reference>
<name>A0A2S8F9F5_9BACT</name>
<sequence>MIAPNPFSPLLDPTQLGNYLSGEPHKFDLIARGAMPSGTRGLAWSLNHSLQKSEAEFVPVNIKFGRVRWTVILYRTAKELLQRWNDFDRRETRPSQGVVFGLSTEFQGHLPALIRRETLGELLVLCQLPGCPATVRRFLPADLPAEDLGWSQIEVVQHFASLPQQSEESDRCEQSWLIFWPYGLASDQIRQYAELPRMM</sequence>
<evidence type="ECO:0000313" key="1">
    <source>
        <dbReference type="EMBL" id="PQO28798.1"/>
    </source>
</evidence>
<organism evidence="1 2">
    <name type="scientific">Blastopirellula marina</name>
    <dbReference type="NCBI Taxonomy" id="124"/>
    <lineage>
        <taxon>Bacteria</taxon>
        <taxon>Pseudomonadati</taxon>
        <taxon>Planctomycetota</taxon>
        <taxon>Planctomycetia</taxon>
        <taxon>Pirellulales</taxon>
        <taxon>Pirellulaceae</taxon>
        <taxon>Blastopirellula</taxon>
    </lineage>
</organism>
<proteinExistence type="predicted"/>
<dbReference type="RefSeq" id="WP_105358057.1">
    <property type="nucleotide sequence ID" value="NZ_PUIB01000024.1"/>
</dbReference>
<dbReference type="OrthoDB" id="288646at2"/>